<evidence type="ECO:0000313" key="8">
    <source>
        <dbReference type="Proteomes" id="UP000501346"/>
    </source>
</evidence>
<comment type="subcellular location">
    <subcellularLocation>
        <location evidence="1">Endoplasmic reticulum membrane</location>
        <topology evidence="1">Multi-pass membrane protein</topology>
    </subcellularLocation>
</comment>
<dbReference type="Pfam" id="PF11712">
    <property type="entry name" value="Vma12"/>
    <property type="match status" value="1"/>
</dbReference>
<dbReference type="OrthoDB" id="19981at2759"/>
<evidence type="ECO:0000256" key="5">
    <source>
        <dbReference type="ARBA" id="ARBA00023136"/>
    </source>
</evidence>
<dbReference type="GO" id="GO:0070072">
    <property type="term" value="P:vacuolar proton-transporting V-type ATPase complex assembly"/>
    <property type="evidence" value="ECO:0007669"/>
    <property type="project" value="InterPro"/>
</dbReference>
<accession>A0A6C1DV07</accession>
<sequence length="215" mass="25229">MFEIKLNDRITEFLRKFKNSAKSNEGIDEDIDLFLKRHAIPMQSLLFYVKEYRKDSDLPCSIKELLKPLEFEFKPKAVRGSHYSEDFKKNLEFLKYQEQELEYQSMVKRSKSVFSLQEDDELTPSQINKQIKEQVTTVFNVLVSVISVVVAIWYWTGSSTNFPIHVRLLLCLFFGILVLVADVVVYNSYLKKLEEAKVKEKTKVEKKKVLSKITL</sequence>
<dbReference type="AlphaFoldDB" id="A0A6C1DV07"/>
<keyword evidence="4 6" id="KW-1133">Transmembrane helix</keyword>
<reference evidence="7 8" key="1">
    <citation type="journal article" date="2019" name="BMC Genomics">
        <title>Chromosome level assembly and comparative genome analysis confirm lager-brewing yeasts originated from a single hybridization.</title>
        <authorList>
            <person name="Salazar A.N."/>
            <person name="Gorter de Vries A.R."/>
            <person name="van den Broek M."/>
            <person name="Brouwers N."/>
            <person name="de la Torre Cortes P."/>
            <person name="Kuijpers N.G.A."/>
            <person name="Daran J.G."/>
            <person name="Abeel T."/>
        </authorList>
    </citation>
    <scope>NUCLEOTIDE SEQUENCE [LARGE SCALE GENOMIC DNA]</scope>
    <source>
        <strain evidence="7 8">CBS 1483</strain>
    </source>
</reference>
<dbReference type="Proteomes" id="UP000501346">
    <property type="component" value="Chromosome ScXI"/>
</dbReference>
<feature type="transmembrane region" description="Helical" evidence="6">
    <location>
        <begin position="135"/>
        <end position="155"/>
    </location>
</feature>
<proteinExistence type="predicted"/>
<dbReference type="InterPro" id="IPR021013">
    <property type="entry name" value="ATPase_Vma12"/>
</dbReference>
<evidence type="ECO:0000256" key="6">
    <source>
        <dbReference type="SAM" id="Phobius"/>
    </source>
</evidence>
<evidence type="ECO:0000256" key="3">
    <source>
        <dbReference type="ARBA" id="ARBA00022824"/>
    </source>
</evidence>
<keyword evidence="3" id="KW-0256">Endoplasmic reticulum</keyword>
<dbReference type="EMBL" id="CP048992">
    <property type="protein sequence ID" value="QID80705.1"/>
    <property type="molecule type" value="Genomic_DNA"/>
</dbReference>
<protein>
    <submittedName>
        <fullName evidence="7">Vacuolar ATPase assembly integral membrane protein</fullName>
    </submittedName>
</protein>
<dbReference type="PANTHER" id="PTHR31394:SF1">
    <property type="entry name" value="TRANSMEMBRANE PROTEIN 199"/>
    <property type="match status" value="1"/>
</dbReference>
<keyword evidence="5 6" id="KW-0472">Membrane</keyword>
<evidence type="ECO:0000256" key="2">
    <source>
        <dbReference type="ARBA" id="ARBA00022692"/>
    </source>
</evidence>
<evidence type="ECO:0000256" key="1">
    <source>
        <dbReference type="ARBA" id="ARBA00004477"/>
    </source>
</evidence>
<organism evidence="7 8">
    <name type="scientific">Saccharomyces pastorianus</name>
    <name type="common">Lager yeast</name>
    <name type="synonym">Saccharomyces cerevisiae x Saccharomyces eubayanus</name>
    <dbReference type="NCBI Taxonomy" id="27292"/>
    <lineage>
        <taxon>Eukaryota</taxon>
        <taxon>Fungi</taxon>
        <taxon>Dikarya</taxon>
        <taxon>Ascomycota</taxon>
        <taxon>Saccharomycotina</taxon>
        <taxon>Saccharomycetes</taxon>
        <taxon>Saccharomycetales</taxon>
        <taxon>Saccharomycetaceae</taxon>
        <taxon>Saccharomyces</taxon>
    </lineage>
</organism>
<name>A0A6C1DV07_SACPS</name>
<keyword evidence="8" id="KW-1185">Reference proteome</keyword>
<keyword evidence="2 6" id="KW-0812">Transmembrane</keyword>
<dbReference type="PANTHER" id="PTHR31394">
    <property type="entry name" value="TRANSMEMBRANE PROTEIN 199"/>
    <property type="match status" value="1"/>
</dbReference>
<dbReference type="GO" id="GO:0005789">
    <property type="term" value="C:endoplasmic reticulum membrane"/>
    <property type="evidence" value="ECO:0007669"/>
    <property type="project" value="UniProtKB-SubCell"/>
</dbReference>
<evidence type="ECO:0000256" key="4">
    <source>
        <dbReference type="ARBA" id="ARBA00022989"/>
    </source>
</evidence>
<gene>
    <name evidence="7" type="primary">VPH2_1</name>
    <name evidence="7" type="ORF">GRS66_003050</name>
</gene>
<evidence type="ECO:0000313" key="7">
    <source>
        <dbReference type="EMBL" id="QID80705.1"/>
    </source>
</evidence>
<feature type="transmembrane region" description="Helical" evidence="6">
    <location>
        <begin position="167"/>
        <end position="189"/>
    </location>
</feature>